<accession>A0A932MNA3</accession>
<sequence length="273" mass="28968">MPRRPGGNLPQPPPMRFVGVDLAWADRKPSAIVVLEGGGEGPARPIAFSSGLEHVEEMGDFIVSHTPGGGIVGIDAPLVVPNGSGARPCDLECTAKWHAYDAGALPANKKLCGDPPRGGRLLAWLAGAAFPHRYDIEAGVPARAAMEVYPHPSSVALLGLERIFKYKRSATSQHQEGLAAFQARLYERLGRLDPPVELGGELAGRLRRNPALLRGADFERQGDLVDALVCAITVFHFWRWGAEKWEVAGSAAEGAILLPRAEAFAIPAPGGAG</sequence>
<dbReference type="PIRSF" id="PIRSF018008">
    <property type="entry name" value="UCP018008"/>
    <property type="match status" value="1"/>
</dbReference>
<comment type="caution">
    <text evidence="1">The sequence shown here is derived from an EMBL/GenBank/DDBJ whole genome shotgun (WGS) entry which is preliminary data.</text>
</comment>
<evidence type="ECO:0000313" key="1">
    <source>
        <dbReference type="EMBL" id="MBI3127377.1"/>
    </source>
</evidence>
<dbReference type="EMBL" id="JACPUR010000017">
    <property type="protein sequence ID" value="MBI3127377.1"/>
    <property type="molecule type" value="Genomic_DNA"/>
</dbReference>
<dbReference type="InterPro" id="IPR008306">
    <property type="entry name" value="UCP018008"/>
</dbReference>
<proteinExistence type="predicted"/>
<protein>
    <submittedName>
        <fullName evidence="1">DUF429 domain-containing protein</fullName>
    </submittedName>
</protein>
<dbReference type="InterPro" id="IPR007362">
    <property type="entry name" value="DUF429"/>
</dbReference>
<reference evidence="1" key="1">
    <citation type="submission" date="2020-07" db="EMBL/GenBank/DDBJ databases">
        <title>Huge and variable diversity of episymbiotic CPR bacteria and DPANN archaea in groundwater ecosystems.</title>
        <authorList>
            <person name="He C.Y."/>
            <person name="Keren R."/>
            <person name="Whittaker M."/>
            <person name="Farag I.F."/>
            <person name="Doudna J."/>
            <person name="Cate J.H.D."/>
            <person name="Banfield J.F."/>
        </authorList>
    </citation>
    <scope>NUCLEOTIDE SEQUENCE</scope>
    <source>
        <strain evidence="1">NC_groundwater_763_Ag_S-0.2um_68_21</strain>
    </source>
</reference>
<evidence type="ECO:0000313" key="2">
    <source>
        <dbReference type="Proteomes" id="UP000782312"/>
    </source>
</evidence>
<organism evidence="1 2">
    <name type="scientific">Tectimicrobiota bacterium</name>
    <dbReference type="NCBI Taxonomy" id="2528274"/>
    <lineage>
        <taxon>Bacteria</taxon>
        <taxon>Pseudomonadati</taxon>
        <taxon>Nitrospinota/Tectimicrobiota group</taxon>
        <taxon>Candidatus Tectimicrobiota</taxon>
    </lineage>
</organism>
<dbReference type="Pfam" id="PF04250">
    <property type="entry name" value="DUF429"/>
    <property type="match status" value="1"/>
</dbReference>
<name>A0A932MNA3_UNCTE</name>
<gene>
    <name evidence="1" type="ORF">HYZ11_07215</name>
</gene>
<dbReference type="Proteomes" id="UP000782312">
    <property type="component" value="Unassembled WGS sequence"/>
</dbReference>
<dbReference type="AlphaFoldDB" id="A0A932MNA3"/>